<accession>A0A317CPY0</accession>
<evidence type="ECO:0000313" key="2">
    <source>
        <dbReference type="EMBL" id="PWR00567.1"/>
    </source>
</evidence>
<proteinExistence type="predicted"/>
<gene>
    <name evidence="2" type="ORF">DKW60_00695</name>
</gene>
<reference evidence="2 3" key="1">
    <citation type="submission" date="2018-05" db="EMBL/GenBank/DDBJ databases">
        <title>Leucothrix arctica sp. nov., isolated from Arctic seawater.</title>
        <authorList>
            <person name="Choi A."/>
            <person name="Baek K."/>
        </authorList>
    </citation>
    <scope>NUCLEOTIDE SEQUENCE [LARGE SCALE GENOMIC DNA]</scope>
    <source>
        <strain evidence="2 3">JCM 18388</strain>
    </source>
</reference>
<dbReference type="RefSeq" id="WP_109835742.1">
    <property type="nucleotide sequence ID" value="NZ_QGKM01000002.1"/>
</dbReference>
<keyword evidence="3" id="KW-1185">Reference proteome</keyword>
<protein>
    <submittedName>
        <fullName evidence="2">Uncharacterized protein</fullName>
    </submittedName>
</protein>
<dbReference type="AlphaFoldDB" id="A0A317CPY0"/>
<feature type="signal peptide" evidence="1">
    <location>
        <begin position="1"/>
        <end position="22"/>
    </location>
</feature>
<sequence>MSLTLTINTALLATLVSGSAFADSWTITQNVSVSAPLSISQGNMTNSAQAINSIQLRNGGSSVTNTQQTLNLGSGDLTLLQSGGDNNHQAVNYLLSPEIHSAAQTLNQAGNVALKQQGGDNNIQALNYAKATGDAPLQSLKQNVQAQHITLKFEGIGSGNIQAGNYIEADGLPTTSGDVVQNLTTTSLHYIQSGTHNLQAGNVVVNNSHTATGQLRKTFRLVM</sequence>
<dbReference type="Proteomes" id="UP000245539">
    <property type="component" value="Unassembled WGS sequence"/>
</dbReference>
<dbReference type="EMBL" id="QGKM01000002">
    <property type="protein sequence ID" value="PWR00567.1"/>
    <property type="molecule type" value="Genomic_DNA"/>
</dbReference>
<organism evidence="2 3">
    <name type="scientific">Leucothrix pacifica</name>
    <dbReference type="NCBI Taxonomy" id="1247513"/>
    <lineage>
        <taxon>Bacteria</taxon>
        <taxon>Pseudomonadati</taxon>
        <taxon>Pseudomonadota</taxon>
        <taxon>Gammaproteobacteria</taxon>
        <taxon>Thiotrichales</taxon>
        <taxon>Thiotrichaceae</taxon>
        <taxon>Leucothrix</taxon>
    </lineage>
</organism>
<evidence type="ECO:0000256" key="1">
    <source>
        <dbReference type="SAM" id="SignalP"/>
    </source>
</evidence>
<feature type="chain" id="PRO_5016455002" evidence="1">
    <location>
        <begin position="23"/>
        <end position="223"/>
    </location>
</feature>
<evidence type="ECO:0000313" key="3">
    <source>
        <dbReference type="Proteomes" id="UP000245539"/>
    </source>
</evidence>
<name>A0A317CPY0_9GAMM</name>
<comment type="caution">
    <text evidence="2">The sequence shown here is derived from an EMBL/GenBank/DDBJ whole genome shotgun (WGS) entry which is preliminary data.</text>
</comment>
<keyword evidence="1" id="KW-0732">Signal</keyword>